<gene>
    <name evidence="1" type="ORF">BJ878DRAFT_500989</name>
</gene>
<dbReference type="AlphaFoldDB" id="A0A9P8CG83"/>
<sequence>MKDVTFFCSKCKTALESFRNDFIGRGSTYFPPLQPLVHGDIDGFELTGDTYLAAAESQVERSVFQNLACRECKAVLGMRCDNVLDENLLRKDQLLLGLAHITVLYKDGKTKADVVVKDRLRCQAKRLSMTVLRNKIHLVKRS</sequence>
<accession>A0A9P8CG83</accession>
<dbReference type="OrthoDB" id="5396360at2759"/>
<proteinExistence type="predicted"/>
<name>A0A9P8CG83_9HELO</name>
<dbReference type="Proteomes" id="UP000887226">
    <property type="component" value="Unassembled WGS sequence"/>
</dbReference>
<keyword evidence="2" id="KW-1185">Reference proteome</keyword>
<reference evidence="1" key="1">
    <citation type="journal article" date="2021" name="IMA Fungus">
        <title>Genomic characterization of three marine fungi, including Emericellopsis atlantica sp. nov. with signatures of a generalist lifestyle and marine biomass degradation.</title>
        <authorList>
            <person name="Hagestad O.C."/>
            <person name="Hou L."/>
            <person name="Andersen J.H."/>
            <person name="Hansen E.H."/>
            <person name="Altermark B."/>
            <person name="Li C."/>
            <person name="Kuhnert E."/>
            <person name="Cox R.J."/>
            <person name="Crous P.W."/>
            <person name="Spatafora J.W."/>
            <person name="Lail K."/>
            <person name="Amirebrahimi M."/>
            <person name="Lipzen A."/>
            <person name="Pangilinan J."/>
            <person name="Andreopoulos W."/>
            <person name="Hayes R.D."/>
            <person name="Ng V."/>
            <person name="Grigoriev I.V."/>
            <person name="Jackson S.A."/>
            <person name="Sutton T.D.S."/>
            <person name="Dobson A.D.W."/>
            <person name="Rama T."/>
        </authorList>
    </citation>
    <scope>NUCLEOTIDE SEQUENCE</scope>
    <source>
        <strain evidence="1">TRa3180A</strain>
    </source>
</reference>
<evidence type="ECO:0000313" key="1">
    <source>
        <dbReference type="EMBL" id="KAG9245562.1"/>
    </source>
</evidence>
<protein>
    <submittedName>
        <fullName evidence="1">Uncharacterized protein</fullName>
    </submittedName>
</protein>
<organism evidence="1 2">
    <name type="scientific">Calycina marina</name>
    <dbReference type="NCBI Taxonomy" id="1763456"/>
    <lineage>
        <taxon>Eukaryota</taxon>
        <taxon>Fungi</taxon>
        <taxon>Dikarya</taxon>
        <taxon>Ascomycota</taxon>
        <taxon>Pezizomycotina</taxon>
        <taxon>Leotiomycetes</taxon>
        <taxon>Helotiales</taxon>
        <taxon>Pezizellaceae</taxon>
        <taxon>Calycina</taxon>
    </lineage>
</organism>
<comment type="caution">
    <text evidence="1">The sequence shown here is derived from an EMBL/GenBank/DDBJ whole genome shotgun (WGS) entry which is preliminary data.</text>
</comment>
<dbReference type="EMBL" id="MU253841">
    <property type="protein sequence ID" value="KAG9245562.1"/>
    <property type="molecule type" value="Genomic_DNA"/>
</dbReference>
<evidence type="ECO:0000313" key="2">
    <source>
        <dbReference type="Proteomes" id="UP000887226"/>
    </source>
</evidence>